<dbReference type="GeneID" id="14886329"/>
<evidence type="ECO:0000313" key="1">
    <source>
        <dbReference type="EMBL" id="ELP87539.1"/>
    </source>
</evidence>
<dbReference type="GO" id="GO:0005096">
    <property type="term" value="F:GTPase activator activity"/>
    <property type="evidence" value="ECO:0007669"/>
    <property type="project" value="InterPro"/>
</dbReference>
<dbReference type="RefSeq" id="XP_004254310.1">
    <property type="nucleotide sequence ID" value="XM_004254262.1"/>
</dbReference>
<dbReference type="Proteomes" id="UP000014680">
    <property type="component" value="Unassembled WGS sequence"/>
</dbReference>
<dbReference type="SUPFAM" id="SSF111347">
    <property type="entry name" value="Rap/Ran-GAP"/>
    <property type="match status" value="1"/>
</dbReference>
<dbReference type="GO" id="GO:0051056">
    <property type="term" value="P:regulation of small GTPase mediated signal transduction"/>
    <property type="evidence" value="ECO:0007669"/>
    <property type="project" value="InterPro"/>
</dbReference>
<accession>A0A0A1U0V8</accession>
<protein>
    <submittedName>
        <fullName evidence="1">Uncharacterized protein</fullName>
    </submittedName>
</protein>
<dbReference type="EMBL" id="KB206860">
    <property type="protein sequence ID" value="ELP87539.1"/>
    <property type="molecule type" value="Genomic_DNA"/>
</dbReference>
<organism evidence="1 2">
    <name type="scientific">Entamoeba invadens IP1</name>
    <dbReference type="NCBI Taxonomy" id="370355"/>
    <lineage>
        <taxon>Eukaryota</taxon>
        <taxon>Amoebozoa</taxon>
        <taxon>Evosea</taxon>
        <taxon>Archamoebae</taxon>
        <taxon>Mastigamoebida</taxon>
        <taxon>Entamoebidae</taxon>
        <taxon>Entamoeba</taxon>
    </lineage>
</organism>
<name>A0A0A1U0V8_ENTIV</name>
<dbReference type="OMA" id="EINAPTY"/>
<reference evidence="1 2" key="1">
    <citation type="submission" date="2012-10" db="EMBL/GenBank/DDBJ databases">
        <authorList>
            <person name="Zafar N."/>
            <person name="Inman J."/>
            <person name="Hall N."/>
            <person name="Lorenzi H."/>
            <person name="Caler E."/>
        </authorList>
    </citation>
    <scope>NUCLEOTIDE SEQUENCE [LARGE SCALE GENOMIC DNA]</scope>
    <source>
        <strain evidence="1 2">IP1</strain>
    </source>
</reference>
<dbReference type="KEGG" id="eiv:EIN_098660"/>
<gene>
    <name evidence="1" type="ORF">EIN_098660</name>
</gene>
<sequence>MSTTELYQQLAQYVERSKKIELLRNSEKYEKEKFRIEQLGLECYKEIYNTLSKIFNQKREDLLTKKKKYEESYAIYSNVTTKVNETTTFINSHAASFAPGAKPVCAPKRPCDPQKIAALKQEIDSQKKDNDTFLKKINDIPKKYIDKSILAHDTYYQAIHEFITVIDLGKESKRPSSLRLQYKCPTYKEILDSYLEDDLSKIDSTFKNLLNVSQKRKLDKKFSKSQSLLTVHKEVSLSNLKIDKKLVTPTVKPSNICDNLFNEKLFLDQPTRVWGYIPVKGDNPSYEIITKNYKQKDGIVTLPTVFQPNMPWSTFMRDAEVFIGFDSCIGYALLSIVDLKKGALVPPEFAFEFYKENTALICTLKTKEGESRAVLDKKFFMKNGTYNLSLISASLEISSSHIKFKPIDKGGINSLIWKIDELNSPTSFEVAVRCVTPDNCANVANDSMYSANFDKFMMTFSSATKIKSEGRFSSIASQLSQTDYYFYTQHDWCEAGFFVSALMGKQDRSIFFSTPKVTLLYLDNTDHPLQLDNIGLDELAIIVWKDLNGYAFRVYQKGTACFVDTLLPKEGYVVPDFQMRDFMLCLISDCYKCYLNSPISGDCKQERLRLLKMISKQKKN</sequence>
<dbReference type="VEuPathDB" id="AmoebaDB:EIN_098660"/>
<evidence type="ECO:0000313" key="2">
    <source>
        <dbReference type="Proteomes" id="UP000014680"/>
    </source>
</evidence>
<dbReference type="InterPro" id="IPR035974">
    <property type="entry name" value="Rap/Ran-GAP_sf"/>
</dbReference>
<proteinExistence type="predicted"/>
<keyword evidence="2" id="KW-1185">Reference proteome</keyword>
<dbReference type="OrthoDB" id="26549at2759"/>
<dbReference type="AlphaFoldDB" id="A0A0A1U0V8"/>